<dbReference type="EMBL" id="VICG01000009">
    <property type="protein sequence ID" value="KAA8568724.1"/>
    <property type="molecule type" value="Genomic_DNA"/>
</dbReference>
<feature type="transmembrane region" description="Helical" evidence="7">
    <location>
        <begin position="395"/>
        <end position="415"/>
    </location>
</feature>
<dbReference type="GO" id="GO:0022857">
    <property type="term" value="F:transmembrane transporter activity"/>
    <property type="evidence" value="ECO:0007669"/>
    <property type="project" value="InterPro"/>
</dbReference>
<dbReference type="AlphaFoldDB" id="A0A5M9JH32"/>
<evidence type="ECO:0000256" key="4">
    <source>
        <dbReference type="ARBA" id="ARBA00022989"/>
    </source>
</evidence>
<feature type="transmembrane region" description="Helical" evidence="7">
    <location>
        <begin position="421"/>
        <end position="441"/>
    </location>
</feature>
<keyword evidence="5 7" id="KW-0472">Membrane</keyword>
<evidence type="ECO:0008006" key="10">
    <source>
        <dbReference type="Google" id="ProtNLM"/>
    </source>
</evidence>
<feature type="transmembrane region" description="Helical" evidence="7">
    <location>
        <begin position="139"/>
        <end position="163"/>
    </location>
</feature>
<evidence type="ECO:0000313" key="9">
    <source>
        <dbReference type="Proteomes" id="UP000322873"/>
    </source>
</evidence>
<keyword evidence="3 7" id="KW-0812">Transmembrane</keyword>
<dbReference type="Pfam" id="PF13520">
    <property type="entry name" value="AA_permease_2"/>
    <property type="match status" value="1"/>
</dbReference>
<evidence type="ECO:0000256" key="1">
    <source>
        <dbReference type="ARBA" id="ARBA00004141"/>
    </source>
</evidence>
<keyword evidence="9" id="KW-1185">Reference proteome</keyword>
<keyword evidence="2" id="KW-0813">Transport</keyword>
<feature type="region of interest" description="Disordered" evidence="6">
    <location>
        <begin position="1"/>
        <end position="41"/>
    </location>
</feature>
<comment type="subcellular location">
    <subcellularLocation>
        <location evidence="1">Membrane</location>
        <topology evidence="1">Multi-pass membrane protein</topology>
    </subcellularLocation>
</comment>
<evidence type="ECO:0000256" key="7">
    <source>
        <dbReference type="SAM" id="Phobius"/>
    </source>
</evidence>
<feature type="transmembrane region" description="Helical" evidence="7">
    <location>
        <begin position="461"/>
        <end position="484"/>
    </location>
</feature>
<feature type="transmembrane region" description="Helical" evidence="7">
    <location>
        <begin position="215"/>
        <end position="233"/>
    </location>
</feature>
<dbReference type="InterPro" id="IPR002293">
    <property type="entry name" value="AA/rel_permease1"/>
</dbReference>
<evidence type="ECO:0000256" key="3">
    <source>
        <dbReference type="ARBA" id="ARBA00022692"/>
    </source>
</evidence>
<feature type="compositionally biased region" description="Basic and acidic residues" evidence="6">
    <location>
        <begin position="13"/>
        <end position="23"/>
    </location>
</feature>
<name>A0A5M9JH32_MONFR</name>
<dbReference type="VEuPathDB" id="FungiDB:MFRU_012g02170"/>
<feature type="transmembrane region" description="Helical" evidence="7">
    <location>
        <begin position="496"/>
        <end position="512"/>
    </location>
</feature>
<dbReference type="Gene3D" id="1.20.1740.10">
    <property type="entry name" value="Amino acid/polyamine transporter I"/>
    <property type="match status" value="1"/>
</dbReference>
<feature type="transmembrane region" description="Helical" evidence="7">
    <location>
        <begin position="183"/>
        <end position="203"/>
    </location>
</feature>
<dbReference type="PANTHER" id="PTHR45649">
    <property type="entry name" value="AMINO-ACID PERMEASE BAT1"/>
    <property type="match status" value="1"/>
</dbReference>
<dbReference type="Proteomes" id="UP000322873">
    <property type="component" value="Unassembled WGS sequence"/>
</dbReference>
<evidence type="ECO:0000256" key="2">
    <source>
        <dbReference type="ARBA" id="ARBA00022448"/>
    </source>
</evidence>
<accession>A0A5M9JH32</accession>
<evidence type="ECO:0000256" key="5">
    <source>
        <dbReference type="ARBA" id="ARBA00023136"/>
    </source>
</evidence>
<dbReference type="GO" id="GO:0016020">
    <property type="term" value="C:membrane"/>
    <property type="evidence" value="ECO:0007669"/>
    <property type="project" value="UniProtKB-SubCell"/>
</dbReference>
<protein>
    <recommendedName>
        <fullName evidence="10">Amino acid permease/ SLC12A domain-containing protein</fullName>
    </recommendedName>
</protein>
<comment type="caution">
    <text evidence="8">The sequence shown here is derived from an EMBL/GenBank/DDBJ whole genome shotgun (WGS) entry which is preliminary data.</text>
</comment>
<feature type="transmembrane region" description="Helical" evidence="7">
    <location>
        <begin position="297"/>
        <end position="318"/>
    </location>
</feature>
<evidence type="ECO:0000256" key="6">
    <source>
        <dbReference type="SAM" id="MobiDB-lite"/>
    </source>
</evidence>
<proteinExistence type="predicted"/>
<evidence type="ECO:0000313" key="8">
    <source>
        <dbReference type="EMBL" id="KAA8568724.1"/>
    </source>
</evidence>
<feature type="transmembrane region" description="Helical" evidence="7">
    <location>
        <begin position="338"/>
        <end position="362"/>
    </location>
</feature>
<gene>
    <name evidence="8" type="ORF">EYC84_007723</name>
</gene>
<dbReference type="PANTHER" id="PTHR45649:SF4">
    <property type="entry name" value="TRANSPORTER, PUTATIVE (EUROFUNG)-RELATED"/>
    <property type="match status" value="1"/>
</dbReference>
<dbReference type="PIRSF" id="PIRSF006060">
    <property type="entry name" value="AA_transporter"/>
    <property type="match status" value="1"/>
</dbReference>
<keyword evidence="4 7" id="KW-1133">Transmembrane helix</keyword>
<organism evidence="8 9">
    <name type="scientific">Monilinia fructicola</name>
    <name type="common">Brown rot fungus</name>
    <name type="synonym">Ciboria fructicola</name>
    <dbReference type="NCBI Taxonomy" id="38448"/>
    <lineage>
        <taxon>Eukaryota</taxon>
        <taxon>Fungi</taxon>
        <taxon>Dikarya</taxon>
        <taxon>Ascomycota</taxon>
        <taxon>Pezizomycotina</taxon>
        <taxon>Leotiomycetes</taxon>
        <taxon>Helotiales</taxon>
        <taxon>Sclerotiniaceae</taxon>
        <taxon>Monilinia</taxon>
    </lineage>
</organism>
<sequence length="537" mass="58908">MPSYNEQKIIGRKSIDVDERETNTEAASPTSGGRDGDTQNDLTDMQRLGKTQEFQRNFDLLSTLGFISSYMATWEFTLVSLSVGLINGGFAGTLWVFIGTVTCYSSIVASLAEMASMAPTSGGQYHWVSEFSPHRYQKFLSYITGWMSGLGWVASFSSCLFMLTNLTQSVINIQNKDYPFTKWQLTLLGIAYLLFTIGVNTWGARHLPIIETTSLFGHLAGFIVTIVPLWAMAPKNSAYSVFLDVVHNGGWSNTGASCLIAQIGVLYCSLGSDCAVHISEEVEDASINVPRAMWWSYIFNVLLGFITLVTMFFCIGPLDAAIASPAPYLVLFRNTGSVALSTVLTAILLILIFSGNITALATTSRELWAFSRDNGFPFSTWISQMNHKRNAPCNAIYLTSIVAVFLCLINLGSSFAFETVISLSILAFLSTYMISIGCVLLKRMMGEPLPPARWSLGRYGVAINAFAFVYSGFVMIWSCFPSALPATVENSNWAPAVWAAVILVASVIYLVYGRKNYTPPVASVEERAVDKTLQMVS</sequence>
<reference evidence="8 9" key="1">
    <citation type="submission" date="2019-06" db="EMBL/GenBank/DDBJ databases">
        <title>Genome Sequence of the Brown Rot Fungal Pathogen Monilinia fructicola.</title>
        <authorList>
            <person name="De Miccolis Angelini R.M."/>
            <person name="Landi L."/>
            <person name="Abate D."/>
            <person name="Pollastro S."/>
            <person name="Romanazzi G."/>
            <person name="Faretra F."/>
        </authorList>
    </citation>
    <scope>NUCLEOTIDE SEQUENCE [LARGE SCALE GENOMIC DNA]</scope>
    <source>
        <strain evidence="8 9">Mfrc123</strain>
    </source>
</reference>